<dbReference type="SUPFAM" id="SSF52058">
    <property type="entry name" value="L domain-like"/>
    <property type="match status" value="2"/>
</dbReference>
<evidence type="ECO:0000256" key="13">
    <source>
        <dbReference type="ARBA" id="ARBA00023170"/>
    </source>
</evidence>
<feature type="region of interest" description="Disordered" evidence="16">
    <location>
        <begin position="571"/>
        <end position="597"/>
    </location>
</feature>
<dbReference type="FunFam" id="2.10.220.10:FF:000010">
    <property type="entry name" value="Receptor protein-tyrosine kinase"/>
    <property type="match status" value="1"/>
</dbReference>
<evidence type="ECO:0000259" key="20">
    <source>
        <dbReference type="Pfam" id="PF21314"/>
    </source>
</evidence>
<gene>
    <name evidence="21" type="primary">ERBB2</name>
    <name evidence="21" type="ORF">L345_01293</name>
</gene>
<dbReference type="InterPro" id="IPR049328">
    <property type="entry name" value="TM_ErbB1"/>
</dbReference>
<dbReference type="Pfam" id="PF21314">
    <property type="entry name" value="TM_ErbB1"/>
    <property type="match status" value="1"/>
</dbReference>
<evidence type="ECO:0000259" key="18">
    <source>
        <dbReference type="Pfam" id="PF00757"/>
    </source>
</evidence>
<keyword evidence="7 21" id="KW-0418">Kinase</keyword>
<dbReference type="GO" id="GO:0016020">
    <property type="term" value="C:membrane"/>
    <property type="evidence" value="ECO:0007669"/>
    <property type="project" value="UniProtKB-SubCell"/>
</dbReference>
<evidence type="ECO:0000256" key="16">
    <source>
        <dbReference type="SAM" id="MobiDB-lite"/>
    </source>
</evidence>
<feature type="region of interest" description="Disordered" evidence="16">
    <location>
        <begin position="610"/>
        <end position="647"/>
    </location>
</feature>
<dbReference type="SMART" id="SM00261">
    <property type="entry name" value="FU"/>
    <property type="match status" value="1"/>
</dbReference>
<evidence type="ECO:0000256" key="11">
    <source>
        <dbReference type="ARBA" id="ARBA00023137"/>
    </source>
</evidence>
<evidence type="ECO:0000256" key="15">
    <source>
        <dbReference type="ARBA" id="ARBA00051243"/>
    </source>
</evidence>
<dbReference type="InterPro" id="IPR006212">
    <property type="entry name" value="Furin_repeat"/>
</dbReference>
<proteinExistence type="predicted"/>
<evidence type="ECO:0000256" key="9">
    <source>
        <dbReference type="ARBA" id="ARBA00022989"/>
    </source>
</evidence>
<evidence type="ECO:0000313" key="22">
    <source>
        <dbReference type="Proteomes" id="UP000018936"/>
    </source>
</evidence>
<keyword evidence="4" id="KW-0808">Transferase</keyword>
<sequence>MSCQIVCTGTDMKLQQPSSPENHPDTLRWLYEHCQVVQGNLEITYLPADVDTSFLKDIREVQGYVLIAKNHMRHLHLNSLLIIRGTQLYEEKYALAVLDNADPSGDVGLQELGMLKLTEILKGSVIMERNPQLCFQETIHWEAIFHKYNGQNYTEISSHRRRNCPDCSQICPHNNHCWGEAKGSCQILTSTICASSCPRCKGGHPTDCCHEQCAAGCTGPKHSDCLACLHFNHSGICELHCPPLMNYNPDTFEIMHNPNGRYTFGATCVPHCPYNYLAAEVGSCTLVCPQNSQEVSMGTMQKCEKCDSSCPEVCYGLGMDFLKGVRAVNASNIHHFTGCTKIFGSLAFLKETFAGDPATNTPPLQPEQLEVFMHLKDLTETLLDLSPFQNLQVIRGRALYNGAYSLTLQNLNISWLGLRSLQEISSGMVLIHHNPNLCFIQNVPWGNIFRNPRQKLFHNDNNSPEECGISGNILMGHSAFHVIQSACPKTGLNLAMDRHASSITAGVVGAALAVLLLILTITCISRRKQQERKHTMRRLLQETEVYYASSFLYQKLTVNPKDNVLETQMDAEETEESPQYPYLGPSLSEESESITTDVREDDYAASKAVQNSASLQLPDSSLQRYSEDPTSASVNEKENPDNKSYAAPLSLPIIPEYVNQPENNLPPNKNLRLPGSTLEKQKRHMGKNGLVKEPKNAFYMSFTSAVENPEYLTPCSVPASSPLPQAFDNLYYWNQENPKCNPAEFFATSIVPSAATNGFPSTPTAENLEYLGLSESVTCSKDFT</sequence>
<dbReference type="Gene3D" id="3.80.20.20">
    <property type="entry name" value="Receptor L-domain"/>
    <property type="match status" value="2"/>
</dbReference>
<dbReference type="InterPro" id="IPR009030">
    <property type="entry name" value="Growth_fac_rcpt_cys_sf"/>
</dbReference>
<keyword evidence="8" id="KW-0067">ATP-binding</keyword>
<comment type="caution">
    <text evidence="21">The sequence shown here is derived from an EMBL/GenBank/DDBJ whole genome shotgun (WGS) entry which is preliminary data.</text>
</comment>
<evidence type="ECO:0000256" key="14">
    <source>
        <dbReference type="ARBA" id="ARBA00023180"/>
    </source>
</evidence>
<protein>
    <recommendedName>
        <fullName evidence="2">receptor protein-tyrosine kinase</fullName>
        <ecNumber evidence="2">2.7.10.1</ecNumber>
    </recommendedName>
</protein>
<dbReference type="Gene3D" id="6.10.250.2930">
    <property type="match status" value="1"/>
</dbReference>
<keyword evidence="13 21" id="KW-0675">Receptor</keyword>
<evidence type="ECO:0000256" key="1">
    <source>
        <dbReference type="ARBA" id="ARBA00004479"/>
    </source>
</evidence>
<dbReference type="Pfam" id="PF00757">
    <property type="entry name" value="Furin-like"/>
    <property type="match status" value="1"/>
</dbReference>
<dbReference type="InterPro" id="IPR044912">
    <property type="entry name" value="Egfr_JX_dom"/>
</dbReference>
<keyword evidence="10 17" id="KW-0472">Membrane</keyword>
<dbReference type="InterPro" id="IPR006211">
    <property type="entry name" value="Furin-like_Cys-rich_dom"/>
</dbReference>
<evidence type="ECO:0000256" key="12">
    <source>
        <dbReference type="ARBA" id="ARBA00023157"/>
    </source>
</evidence>
<evidence type="ECO:0000256" key="5">
    <source>
        <dbReference type="ARBA" id="ARBA00022692"/>
    </source>
</evidence>
<evidence type="ECO:0000256" key="7">
    <source>
        <dbReference type="ARBA" id="ARBA00022777"/>
    </source>
</evidence>
<feature type="compositionally biased region" description="Polar residues" evidence="16">
    <location>
        <begin position="610"/>
        <end position="634"/>
    </location>
</feature>
<evidence type="ECO:0000256" key="2">
    <source>
        <dbReference type="ARBA" id="ARBA00011902"/>
    </source>
</evidence>
<feature type="domain" description="Receptor L-domain" evidence="19">
    <location>
        <begin position="33"/>
        <end position="144"/>
    </location>
</feature>
<keyword evidence="22" id="KW-1185">Reference proteome</keyword>
<dbReference type="Pfam" id="PF01030">
    <property type="entry name" value="Recep_L_domain"/>
    <property type="match status" value="2"/>
</dbReference>
<feature type="domain" description="Furin-like cysteine-rich" evidence="18">
    <location>
        <begin position="159"/>
        <end position="315"/>
    </location>
</feature>
<evidence type="ECO:0000256" key="3">
    <source>
        <dbReference type="ARBA" id="ARBA00022553"/>
    </source>
</evidence>
<dbReference type="InterPro" id="IPR000494">
    <property type="entry name" value="Rcpt_L-dom"/>
</dbReference>
<dbReference type="Gene3D" id="2.10.220.10">
    <property type="entry name" value="Hormone Receptor, Insulin-like Growth Factor Receptor 1, Chain A, domain 2"/>
    <property type="match status" value="1"/>
</dbReference>
<evidence type="ECO:0000256" key="17">
    <source>
        <dbReference type="SAM" id="Phobius"/>
    </source>
</evidence>
<dbReference type="EC" id="2.7.10.1" evidence="2"/>
<feature type="domain" description="Receptor L-domain" evidence="19">
    <location>
        <begin position="338"/>
        <end position="447"/>
    </location>
</feature>
<evidence type="ECO:0000313" key="21">
    <source>
        <dbReference type="EMBL" id="ETE72869.1"/>
    </source>
</evidence>
<evidence type="ECO:0000256" key="6">
    <source>
        <dbReference type="ARBA" id="ARBA00022741"/>
    </source>
</evidence>
<dbReference type="GO" id="GO:0004714">
    <property type="term" value="F:transmembrane receptor protein tyrosine kinase activity"/>
    <property type="evidence" value="ECO:0007669"/>
    <property type="project" value="UniProtKB-EC"/>
</dbReference>
<dbReference type="GO" id="GO:0005524">
    <property type="term" value="F:ATP binding"/>
    <property type="evidence" value="ECO:0007669"/>
    <property type="project" value="UniProtKB-KW"/>
</dbReference>
<keyword evidence="5 17" id="KW-0812">Transmembrane</keyword>
<dbReference type="InterPro" id="IPR036941">
    <property type="entry name" value="Rcpt_L-dom_sf"/>
</dbReference>
<dbReference type="OrthoDB" id="6219513at2759"/>
<evidence type="ECO:0000256" key="10">
    <source>
        <dbReference type="ARBA" id="ARBA00023136"/>
    </source>
</evidence>
<evidence type="ECO:0000259" key="19">
    <source>
        <dbReference type="Pfam" id="PF01030"/>
    </source>
</evidence>
<keyword evidence="9 17" id="KW-1133">Transmembrane helix</keyword>
<dbReference type="Proteomes" id="UP000018936">
    <property type="component" value="Unassembled WGS sequence"/>
</dbReference>
<organism evidence="21 22">
    <name type="scientific">Ophiophagus hannah</name>
    <name type="common">King cobra</name>
    <name type="synonym">Naja hannah</name>
    <dbReference type="NCBI Taxonomy" id="8665"/>
    <lineage>
        <taxon>Eukaryota</taxon>
        <taxon>Metazoa</taxon>
        <taxon>Chordata</taxon>
        <taxon>Craniata</taxon>
        <taxon>Vertebrata</taxon>
        <taxon>Euteleostomi</taxon>
        <taxon>Lepidosauria</taxon>
        <taxon>Squamata</taxon>
        <taxon>Bifurcata</taxon>
        <taxon>Unidentata</taxon>
        <taxon>Episquamata</taxon>
        <taxon>Toxicofera</taxon>
        <taxon>Serpentes</taxon>
        <taxon>Colubroidea</taxon>
        <taxon>Elapidae</taxon>
        <taxon>Elapinae</taxon>
        <taxon>Ophiophagus</taxon>
    </lineage>
</organism>
<comment type="subcellular location">
    <subcellularLocation>
        <location evidence="1">Membrane</location>
        <topology evidence="1">Single-pass type I membrane protein</topology>
    </subcellularLocation>
</comment>
<name>V8PE85_OPHHA</name>
<feature type="domain" description="Epidermal growth factor receptor-like transmembrane-juxtamembrane segment" evidence="20">
    <location>
        <begin position="503"/>
        <end position="538"/>
    </location>
</feature>
<feature type="transmembrane region" description="Helical" evidence="17">
    <location>
        <begin position="503"/>
        <end position="524"/>
    </location>
</feature>
<comment type="catalytic activity">
    <reaction evidence="15">
        <text>L-tyrosyl-[protein] + ATP = O-phospho-L-tyrosyl-[protein] + ADP + H(+)</text>
        <dbReference type="Rhea" id="RHEA:10596"/>
        <dbReference type="Rhea" id="RHEA-COMP:10136"/>
        <dbReference type="Rhea" id="RHEA-COMP:20101"/>
        <dbReference type="ChEBI" id="CHEBI:15378"/>
        <dbReference type="ChEBI" id="CHEBI:30616"/>
        <dbReference type="ChEBI" id="CHEBI:46858"/>
        <dbReference type="ChEBI" id="CHEBI:61978"/>
        <dbReference type="ChEBI" id="CHEBI:456216"/>
        <dbReference type="EC" id="2.7.10.1"/>
    </reaction>
</comment>
<keyword evidence="11" id="KW-0829">Tyrosine-protein kinase</keyword>
<dbReference type="CDD" id="cd00064">
    <property type="entry name" value="FU"/>
    <property type="match status" value="1"/>
</dbReference>
<keyword evidence="6" id="KW-0547">Nucleotide-binding</keyword>
<keyword evidence="12" id="KW-1015">Disulfide bond</keyword>
<accession>V8PE85</accession>
<dbReference type="EMBL" id="AZIM01000167">
    <property type="protein sequence ID" value="ETE72869.1"/>
    <property type="molecule type" value="Genomic_DNA"/>
</dbReference>
<evidence type="ECO:0000256" key="8">
    <source>
        <dbReference type="ARBA" id="ARBA00022840"/>
    </source>
</evidence>
<keyword evidence="14" id="KW-0325">Glycoprotein</keyword>
<dbReference type="SUPFAM" id="SSF57184">
    <property type="entry name" value="Growth factor receptor domain"/>
    <property type="match status" value="1"/>
</dbReference>
<evidence type="ECO:0000256" key="4">
    <source>
        <dbReference type="ARBA" id="ARBA00022679"/>
    </source>
</evidence>
<dbReference type="AlphaFoldDB" id="V8PE85"/>
<keyword evidence="3" id="KW-0597">Phosphoprotein</keyword>
<reference evidence="21 22" key="1">
    <citation type="journal article" date="2013" name="Proc. Natl. Acad. Sci. U.S.A.">
        <title>The king cobra genome reveals dynamic gene evolution and adaptation in the snake venom system.</title>
        <authorList>
            <person name="Vonk F.J."/>
            <person name="Casewell N.R."/>
            <person name="Henkel C.V."/>
            <person name="Heimberg A.M."/>
            <person name="Jansen H.J."/>
            <person name="McCleary R.J."/>
            <person name="Kerkkamp H.M."/>
            <person name="Vos R.A."/>
            <person name="Guerreiro I."/>
            <person name="Calvete J.J."/>
            <person name="Wuster W."/>
            <person name="Woods A.E."/>
            <person name="Logan J.M."/>
            <person name="Harrison R.A."/>
            <person name="Castoe T.A."/>
            <person name="de Koning A.P."/>
            <person name="Pollock D.D."/>
            <person name="Yandell M."/>
            <person name="Calderon D."/>
            <person name="Renjifo C."/>
            <person name="Currier R.B."/>
            <person name="Salgado D."/>
            <person name="Pla D."/>
            <person name="Sanz L."/>
            <person name="Hyder A.S."/>
            <person name="Ribeiro J.M."/>
            <person name="Arntzen J.W."/>
            <person name="van den Thillart G.E."/>
            <person name="Boetzer M."/>
            <person name="Pirovano W."/>
            <person name="Dirks R.P."/>
            <person name="Spaink H.P."/>
            <person name="Duboule D."/>
            <person name="McGlinn E."/>
            <person name="Kini R.M."/>
            <person name="Richardson M.K."/>
        </authorList>
    </citation>
    <scope>NUCLEOTIDE SEQUENCE</scope>
    <source>
        <tissue evidence="21">Blood</tissue>
    </source>
</reference>
<feature type="non-terminal residue" evidence="21">
    <location>
        <position position="1"/>
    </location>
</feature>